<dbReference type="PANTHER" id="PTHR45436">
    <property type="entry name" value="SENSOR HISTIDINE KINASE YKOH"/>
    <property type="match status" value="1"/>
</dbReference>
<evidence type="ECO:0000256" key="4">
    <source>
        <dbReference type="ARBA" id="ARBA00012438"/>
    </source>
</evidence>
<dbReference type="SMART" id="SM00388">
    <property type="entry name" value="HisKA"/>
    <property type="match status" value="1"/>
</dbReference>
<proteinExistence type="predicted"/>
<dbReference type="PROSITE" id="PS50109">
    <property type="entry name" value="HIS_KIN"/>
    <property type="match status" value="1"/>
</dbReference>
<dbReference type="Pfam" id="PF00672">
    <property type="entry name" value="HAMP"/>
    <property type="match status" value="1"/>
</dbReference>
<dbReference type="GO" id="GO:0000155">
    <property type="term" value="F:phosphorelay sensor kinase activity"/>
    <property type="evidence" value="ECO:0007669"/>
    <property type="project" value="InterPro"/>
</dbReference>
<dbReference type="Pfam" id="PF00512">
    <property type="entry name" value="HisKA"/>
    <property type="match status" value="1"/>
</dbReference>
<keyword evidence="5" id="KW-0597">Phosphoprotein</keyword>
<evidence type="ECO:0000256" key="11">
    <source>
        <dbReference type="ARBA" id="ARBA00023136"/>
    </source>
</evidence>
<dbReference type="Gene3D" id="3.30.565.10">
    <property type="entry name" value="Histidine kinase-like ATPase, C-terminal domain"/>
    <property type="match status" value="1"/>
</dbReference>
<dbReference type="Gene3D" id="6.10.340.10">
    <property type="match status" value="1"/>
</dbReference>
<keyword evidence="8 15" id="KW-0418">Kinase</keyword>
<dbReference type="SMART" id="SM00387">
    <property type="entry name" value="HATPase_c"/>
    <property type="match status" value="1"/>
</dbReference>
<keyword evidence="11 12" id="KW-0472">Membrane</keyword>
<dbReference type="Pfam" id="PF02518">
    <property type="entry name" value="HATPase_c"/>
    <property type="match status" value="1"/>
</dbReference>
<dbReference type="EMBL" id="BMPI01000009">
    <property type="protein sequence ID" value="GGM22007.1"/>
    <property type="molecule type" value="Genomic_DNA"/>
</dbReference>
<keyword evidence="9 12" id="KW-1133">Transmembrane helix</keyword>
<dbReference type="PANTHER" id="PTHR45436:SF5">
    <property type="entry name" value="SENSOR HISTIDINE KINASE TRCS"/>
    <property type="match status" value="1"/>
</dbReference>
<dbReference type="SUPFAM" id="SSF47384">
    <property type="entry name" value="Homodimeric domain of signal transducing histidine kinase"/>
    <property type="match status" value="1"/>
</dbReference>
<evidence type="ECO:0000259" key="13">
    <source>
        <dbReference type="PROSITE" id="PS50109"/>
    </source>
</evidence>
<dbReference type="FunFam" id="1.10.287.130:FF:000001">
    <property type="entry name" value="Two-component sensor histidine kinase"/>
    <property type="match status" value="1"/>
</dbReference>
<reference evidence="15" key="2">
    <citation type="submission" date="2020-09" db="EMBL/GenBank/DDBJ databases">
        <authorList>
            <person name="Sun Q."/>
            <person name="Ohkuma M."/>
        </authorList>
    </citation>
    <scope>NUCLEOTIDE SEQUENCE</scope>
    <source>
        <strain evidence="15">JCM 19831</strain>
    </source>
</reference>
<comment type="catalytic activity">
    <reaction evidence="1">
        <text>ATP + protein L-histidine = ADP + protein N-phospho-L-histidine.</text>
        <dbReference type="EC" id="2.7.13.3"/>
    </reaction>
</comment>
<evidence type="ECO:0000313" key="15">
    <source>
        <dbReference type="EMBL" id="GGM22007.1"/>
    </source>
</evidence>
<comment type="caution">
    <text evidence="15">The sequence shown here is derived from an EMBL/GenBank/DDBJ whole genome shotgun (WGS) entry which is preliminary data.</text>
</comment>
<keyword evidence="10" id="KW-0902">Two-component regulatory system</keyword>
<name>A0A917TG68_9ACTN</name>
<evidence type="ECO:0000256" key="10">
    <source>
        <dbReference type="ARBA" id="ARBA00023012"/>
    </source>
</evidence>
<dbReference type="Proteomes" id="UP000642070">
    <property type="component" value="Unassembled WGS sequence"/>
</dbReference>
<accession>A0A917TG68</accession>
<dbReference type="CDD" id="cd06225">
    <property type="entry name" value="HAMP"/>
    <property type="match status" value="1"/>
</dbReference>
<evidence type="ECO:0000256" key="7">
    <source>
        <dbReference type="ARBA" id="ARBA00022692"/>
    </source>
</evidence>
<dbReference type="EC" id="2.7.13.3" evidence="4"/>
<sequence length="454" mass="47008">MTIRLRVTLFGLAIVGLVLGAFCTAVFLLLAAGTTATQDKALAARAESAAATFAHDTPAPLPAPPAAGAPGPAALDLRTATDVVIAVYDAGGRPLYSTGHIDGSIPRIARSADRTTVAVASGVPVRVAVRPVDGGYVAAMQTTQRVRDDRRGLFVLVCVVAVLAFLAAAGATWLVTGRALRPLGQLTTLVAEVGADPSRRLPPAPAHDEVGRLTGAFNAMMDRLQGSLAAQRRFVADASHELRTPLTTVRNNAGFLLRHPDAAPADRDAALRDIEGESARMSRLVEQLLTLARADAGQQPAMAAVDLGEIVDDVCRQARTLHPARQVHCALTPAPPVRGAADALAQLVWILVDNAVKYSPDGGNVWVTVTQRGPSTQLNVADDGPGIPPGAERHIFERFHRADESRSGAGAGLGLAIALSIVRAHGGTILAANNARGGASFVVDLPAAPLSSSS</sequence>
<dbReference type="Gene3D" id="1.10.287.130">
    <property type="match status" value="1"/>
</dbReference>
<evidence type="ECO:0000256" key="5">
    <source>
        <dbReference type="ARBA" id="ARBA00022553"/>
    </source>
</evidence>
<feature type="transmembrane region" description="Helical" evidence="12">
    <location>
        <begin position="12"/>
        <end position="32"/>
    </location>
</feature>
<keyword evidence="7 12" id="KW-0812">Transmembrane</keyword>
<dbReference type="InterPro" id="IPR003594">
    <property type="entry name" value="HATPase_dom"/>
</dbReference>
<dbReference type="SMART" id="SM00304">
    <property type="entry name" value="HAMP"/>
    <property type="match status" value="1"/>
</dbReference>
<dbReference type="InterPro" id="IPR005467">
    <property type="entry name" value="His_kinase_dom"/>
</dbReference>
<dbReference type="PROSITE" id="PS50885">
    <property type="entry name" value="HAMP"/>
    <property type="match status" value="1"/>
</dbReference>
<dbReference type="CDD" id="cd00082">
    <property type="entry name" value="HisKA"/>
    <property type="match status" value="1"/>
</dbReference>
<feature type="domain" description="Histidine kinase" evidence="13">
    <location>
        <begin position="237"/>
        <end position="449"/>
    </location>
</feature>
<evidence type="ECO:0000256" key="2">
    <source>
        <dbReference type="ARBA" id="ARBA00001968"/>
    </source>
</evidence>
<gene>
    <name evidence="15" type="ORF">GCM10007977_023950</name>
</gene>
<dbReference type="PRINTS" id="PR00344">
    <property type="entry name" value="BCTRLSENSOR"/>
</dbReference>
<dbReference type="CDD" id="cd00075">
    <property type="entry name" value="HATPase"/>
    <property type="match status" value="1"/>
</dbReference>
<dbReference type="InterPro" id="IPR050428">
    <property type="entry name" value="TCS_sensor_his_kinase"/>
</dbReference>
<dbReference type="InterPro" id="IPR036097">
    <property type="entry name" value="HisK_dim/P_sf"/>
</dbReference>
<organism evidence="15 16">
    <name type="scientific">Dactylosporangium sucinum</name>
    <dbReference type="NCBI Taxonomy" id="1424081"/>
    <lineage>
        <taxon>Bacteria</taxon>
        <taxon>Bacillati</taxon>
        <taxon>Actinomycetota</taxon>
        <taxon>Actinomycetes</taxon>
        <taxon>Micromonosporales</taxon>
        <taxon>Micromonosporaceae</taxon>
        <taxon>Dactylosporangium</taxon>
    </lineage>
</organism>
<comment type="subcellular location">
    <subcellularLocation>
        <location evidence="3">Cell membrane</location>
    </subcellularLocation>
</comment>
<evidence type="ECO:0000256" key="3">
    <source>
        <dbReference type="ARBA" id="ARBA00004236"/>
    </source>
</evidence>
<dbReference type="RefSeq" id="WP_190249842.1">
    <property type="nucleotide sequence ID" value="NZ_BMPI01000009.1"/>
</dbReference>
<evidence type="ECO:0000256" key="8">
    <source>
        <dbReference type="ARBA" id="ARBA00022777"/>
    </source>
</evidence>
<keyword evidence="6" id="KW-0808">Transferase</keyword>
<dbReference type="AlphaFoldDB" id="A0A917TG68"/>
<evidence type="ECO:0000259" key="14">
    <source>
        <dbReference type="PROSITE" id="PS50885"/>
    </source>
</evidence>
<dbReference type="InterPro" id="IPR003660">
    <property type="entry name" value="HAMP_dom"/>
</dbReference>
<dbReference type="SUPFAM" id="SSF158472">
    <property type="entry name" value="HAMP domain-like"/>
    <property type="match status" value="1"/>
</dbReference>
<feature type="domain" description="HAMP" evidence="14">
    <location>
        <begin position="177"/>
        <end position="229"/>
    </location>
</feature>
<keyword evidence="16" id="KW-1185">Reference proteome</keyword>
<feature type="transmembrane region" description="Helical" evidence="12">
    <location>
        <begin position="153"/>
        <end position="175"/>
    </location>
</feature>
<evidence type="ECO:0000256" key="6">
    <source>
        <dbReference type="ARBA" id="ARBA00022679"/>
    </source>
</evidence>
<evidence type="ECO:0000256" key="9">
    <source>
        <dbReference type="ARBA" id="ARBA00022989"/>
    </source>
</evidence>
<comment type="cofactor">
    <cofactor evidence="2">
        <name>a divalent metal cation</name>
        <dbReference type="ChEBI" id="CHEBI:60240"/>
    </cofactor>
</comment>
<evidence type="ECO:0000256" key="1">
    <source>
        <dbReference type="ARBA" id="ARBA00000085"/>
    </source>
</evidence>
<dbReference type="FunFam" id="3.30.565.10:FF:000006">
    <property type="entry name" value="Sensor histidine kinase WalK"/>
    <property type="match status" value="1"/>
</dbReference>
<dbReference type="GO" id="GO:0005509">
    <property type="term" value="F:calcium ion binding"/>
    <property type="evidence" value="ECO:0007669"/>
    <property type="project" value="UniProtKB-ARBA"/>
</dbReference>
<dbReference type="InterPro" id="IPR003661">
    <property type="entry name" value="HisK_dim/P_dom"/>
</dbReference>
<dbReference type="GO" id="GO:0005886">
    <property type="term" value="C:plasma membrane"/>
    <property type="evidence" value="ECO:0007669"/>
    <property type="project" value="UniProtKB-SubCell"/>
</dbReference>
<reference evidence="15" key="1">
    <citation type="journal article" date="2014" name="Int. J. Syst. Evol. Microbiol.">
        <title>Complete genome sequence of Corynebacterium casei LMG S-19264T (=DSM 44701T), isolated from a smear-ripened cheese.</title>
        <authorList>
            <consortium name="US DOE Joint Genome Institute (JGI-PGF)"/>
            <person name="Walter F."/>
            <person name="Albersmeier A."/>
            <person name="Kalinowski J."/>
            <person name="Ruckert C."/>
        </authorList>
    </citation>
    <scope>NUCLEOTIDE SEQUENCE</scope>
    <source>
        <strain evidence="15">JCM 19831</strain>
    </source>
</reference>
<evidence type="ECO:0000313" key="16">
    <source>
        <dbReference type="Proteomes" id="UP000642070"/>
    </source>
</evidence>
<dbReference type="SUPFAM" id="SSF55874">
    <property type="entry name" value="ATPase domain of HSP90 chaperone/DNA topoisomerase II/histidine kinase"/>
    <property type="match status" value="1"/>
</dbReference>
<dbReference type="InterPro" id="IPR036890">
    <property type="entry name" value="HATPase_C_sf"/>
</dbReference>
<dbReference type="InterPro" id="IPR004358">
    <property type="entry name" value="Sig_transdc_His_kin-like_C"/>
</dbReference>
<protein>
    <recommendedName>
        <fullName evidence="4">histidine kinase</fullName>
        <ecNumber evidence="4">2.7.13.3</ecNumber>
    </recommendedName>
</protein>
<evidence type="ECO:0000256" key="12">
    <source>
        <dbReference type="SAM" id="Phobius"/>
    </source>
</evidence>